<dbReference type="GO" id="GO:0008168">
    <property type="term" value="F:methyltransferase activity"/>
    <property type="evidence" value="ECO:0007669"/>
    <property type="project" value="UniProtKB-KW"/>
</dbReference>
<dbReference type="AlphaFoldDB" id="A0A178ME89"/>
<dbReference type="EMBL" id="LWQS01000042">
    <property type="protein sequence ID" value="OAN46836.1"/>
    <property type="molecule type" value="Genomic_DNA"/>
</dbReference>
<dbReference type="InterPro" id="IPR041698">
    <property type="entry name" value="Methyltransf_25"/>
</dbReference>
<name>A0A178ME89_9CHLR</name>
<dbReference type="Pfam" id="PF13649">
    <property type="entry name" value="Methyltransf_25"/>
    <property type="match status" value="1"/>
</dbReference>
<sequence length="275" mass="29830">MDHNVLPLITCPSHREMVLTVDQIDREVAGMIETGRLRCPQCATAYPITEGILDLLGQQWPGSIAQFVNVLPPAAWAYERTWRPLALSMLSGEQFPLERELALITELAGVDRGGLMIDVGCSNGLYARALEQARRRSGASGSVVGIDLSLPMLKEARQRAQREGLRISFIRASAQALPFAAGTASVLAMGGSLNEIGDIPAALTEWRRLLAPRGRGVMMSLAAADNPPGRAFQQFLGVGGLQFPTVAELNRHFANAGLRLRAQWQYGIVVFSVVQ</sequence>
<comment type="caution">
    <text evidence="2">The sequence shown here is derived from an EMBL/GenBank/DDBJ whole genome shotgun (WGS) entry which is preliminary data.</text>
</comment>
<reference evidence="2 3" key="1">
    <citation type="submission" date="2016-04" db="EMBL/GenBank/DDBJ databases">
        <title>Chloroflexus islandicus sp. nov., a thermophilic filamentous anoxygenic phototrophic bacterium from geyser Strokkur (Iceland).</title>
        <authorList>
            <person name="Gaisin V.A."/>
            <person name="Kalashnikov A.M."/>
            <person name="Sukhacheva M.V."/>
            <person name="Grouzdev D.S."/>
            <person name="Ivanov T.M."/>
            <person name="Kuznetsov B."/>
            <person name="Gorlenko V.M."/>
        </authorList>
    </citation>
    <scope>NUCLEOTIDE SEQUENCE [LARGE SCALE GENOMIC DNA]</scope>
    <source>
        <strain evidence="3">isl-2</strain>
    </source>
</reference>
<keyword evidence="2" id="KW-0808">Transferase</keyword>
<dbReference type="Proteomes" id="UP000078287">
    <property type="component" value="Unassembled WGS sequence"/>
</dbReference>
<dbReference type="PANTHER" id="PTHR43591">
    <property type="entry name" value="METHYLTRANSFERASE"/>
    <property type="match status" value="1"/>
</dbReference>
<dbReference type="STRING" id="1707952.A6A03_11795"/>
<dbReference type="OrthoDB" id="9791837at2"/>
<dbReference type="SUPFAM" id="SSF158997">
    <property type="entry name" value="Trm112p-like"/>
    <property type="match status" value="1"/>
</dbReference>
<dbReference type="GO" id="GO:0032259">
    <property type="term" value="P:methylation"/>
    <property type="evidence" value="ECO:0007669"/>
    <property type="project" value="UniProtKB-KW"/>
</dbReference>
<evidence type="ECO:0000313" key="3">
    <source>
        <dbReference type="Proteomes" id="UP000078287"/>
    </source>
</evidence>
<accession>A0A178ME89</accession>
<protein>
    <submittedName>
        <fullName evidence="2">Methyltransferase type 11</fullName>
    </submittedName>
</protein>
<dbReference type="InterPro" id="IPR029063">
    <property type="entry name" value="SAM-dependent_MTases_sf"/>
</dbReference>
<dbReference type="PANTHER" id="PTHR43591:SF99">
    <property type="entry name" value="OS06G0646000 PROTEIN"/>
    <property type="match status" value="1"/>
</dbReference>
<dbReference type="SUPFAM" id="SSF53335">
    <property type="entry name" value="S-adenosyl-L-methionine-dependent methyltransferases"/>
    <property type="match status" value="1"/>
</dbReference>
<keyword evidence="2" id="KW-0489">Methyltransferase</keyword>
<dbReference type="Gene3D" id="3.40.50.150">
    <property type="entry name" value="Vaccinia Virus protein VP39"/>
    <property type="match status" value="1"/>
</dbReference>
<keyword evidence="3" id="KW-1185">Reference proteome</keyword>
<proteinExistence type="predicted"/>
<feature type="domain" description="Methyltransferase" evidence="1">
    <location>
        <begin position="117"/>
        <end position="214"/>
    </location>
</feature>
<dbReference type="CDD" id="cd02440">
    <property type="entry name" value="AdoMet_MTases"/>
    <property type="match status" value="1"/>
</dbReference>
<gene>
    <name evidence="2" type="ORF">A6A03_11795</name>
</gene>
<evidence type="ECO:0000313" key="2">
    <source>
        <dbReference type="EMBL" id="OAN46836.1"/>
    </source>
</evidence>
<organism evidence="2 3">
    <name type="scientific">Chloroflexus islandicus</name>
    <dbReference type="NCBI Taxonomy" id="1707952"/>
    <lineage>
        <taxon>Bacteria</taxon>
        <taxon>Bacillati</taxon>
        <taxon>Chloroflexota</taxon>
        <taxon>Chloroflexia</taxon>
        <taxon>Chloroflexales</taxon>
        <taxon>Chloroflexineae</taxon>
        <taxon>Chloroflexaceae</taxon>
        <taxon>Chloroflexus</taxon>
    </lineage>
</organism>
<evidence type="ECO:0000259" key="1">
    <source>
        <dbReference type="Pfam" id="PF13649"/>
    </source>
</evidence>